<evidence type="ECO:0000313" key="7">
    <source>
        <dbReference type="EMBL" id="CAD7440293.1"/>
    </source>
</evidence>
<sequence length="376" mass="43046">MDLKGIRCNVVDWMELVRERDRGYSKSGSYFANFGYFRGTDKAKTTVILVLKDSICQKERNHFNLEVECLVLNGLKSKTISLEGFSQHELHPQVSDSAAVDWIFVVDTLNFSFWSPDDSSCKWEVSHNGRKYTGYFALCAAINRAIQEGVQITDPNYYCNVSVEQLTHILRSDTSTPAPMIKERVSNLHEVGKILVNKYKGSFVNCLEQADNSAQKLLELVITDFPCYRDEADYQGHKVAFYKRAQILIGDLWASFRGKGLGFFTDIDSITMFADYRIPQSLVHFGALKYSDELMAILKSGVELPSGSPEEVEIRACCIHAVSMVCEEVHRLLREEGIQNLSINSILIDHFLWDYRRQHAEQLETIPFHKTRCIYY</sequence>
<dbReference type="EC" id="3.2.2.-" evidence="6"/>
<comment type="catalytic activity">
    <reaction evidence="5 6">
        <text>queuosine 5'-phosphate + H2O = queuine + D-ribose 5-phosphate</text>
        <dbReference type="Rhea" id="RHEA:75387"/>
        <dbReference type="ChEBI" id="CHEBI:15377"/>
        <dbReference type="ChEBI" id="CHEBI:17433"/>
        <dbReference type="ChEBI" id="CHEBI:78346"/>
        <dbReference type="ChEBI" id="CHEBI:194371"/>
    </reaction>
    <physiologicalReaction direction="left-to-right" evidence="5 6">
        <dbReference type="Rhea" id="RHEA:75388"/>
    </physiologicalReaction>
</comment>
<dbReference type="Pfam" id="PF10343">
    <property type="entry name" value="Q_salvage"/>
    <property type="match status" value="1"/>
</dbReference>
<dbReference type="EMBL" id="OD564931">
    <property type="protein sequence ID" value="CAD7440293.1"/>
    <property type="molecule type" value="Genomic_DNA"/>
</dbReference>
<dbReference type="GO" id="GO:0016787">
    <property type="term" value="F:hydrolase activity"/>
    <property type="evidence" value="ECO:0007669"/>
    <property type="project" value="UniProtKB-KW"/>
</dbReference>
<protein>
    <recommendedName>
        <fullName evidence="3 6">Queuosine 5'-phosphate N-glycosylase/hydrolase</fullName>
        <ecNumber evidence="6">3.2.2.-</ecNumber>
    </recommendedName>
    <alternativeName>
        <fullName evidence="4 6">Queuosine-nucleotide N-glycosylase/hydrolase</fullName>
    </alternativeName>
</protein>
<dbReference type="PANTHER" id="PTHR21314:SF0">
    <property type="entry name" value="QUEUOSINE 5'-PHOSPHATE N-GLYCOSYLASE_HYDROLASE"/>
    <property type="match status" value="1"/>
</dbReference>
<evidence type="ECO:0000256" key="5">
    <source>
        <dbReference type="ARBA" id="ARBA00048204"/>
    </source>
</evidence>
<reference evidence="7" key="1">
    <citation type="submission" date="2020-11" db="EMBL/GenBank/DDBJ databases">
        <authorList>
            <person name="Tran Van P."/>
        </authorList>
    </citation>
    <scope>NUCLEOTIDE SEQUENCE</scope>
</reference>
<dbReference type="AlphaFoldDB" id="A0A7R9HY13"/>
<organism evidence="7">
    <name type="scientific">Timema bartmani</name>
    <dbReference type="NCBI Taxonomy" id="61472"/>
    <lineage>
        <taxon>Eukaryota</taxon>
        <taxon>Metazoa</taxon>
        <taxon>Ecdysozoa</taxon>
        <taxon>Arthropoda</taxon>
        <taxon>Hexapoda</taxon>
        <taxon>Insecta</taxon>
        <taxon>Pterygota</taxon>
        <taxon>Neoptera</taxon>
        <taxon>Polyneoptera</taxon>
        <taxon>Phasmatodea</taxon>
        <taxon>Timematodea</taxon>
        <taxon>Timematoidea</taxon>
        <taxon>Timematidae</taxon>
        <taxon>Timema</taxon>
    </lineage>
</organism>
<evidence type="ECO:0000256" key="3">
    <source>
        <dbReference type="ARBA" id="ARBA00035306"/>
    </source>
</evidence>
<evidence type="ECO:0000256" key="2">
    <source>
        <dbReference type="ARBA" id="ARBA00035119"/>
    </source>
</evidence>
<gene>
    <name evidence="7" type="ORF">TBIB3V08_LOCUS2816</name>
</gene>
<evidence type="ECO:0000256" key="1">
    <source>
        <dbReference type="ARBA" id="ARBA00022801"/>
    </source>
</evidence>
<proteinExistence type="inferred from homology"/>
<accession>A0A7R9HY13</accession>
<comment type="similarity">
    <text evidence="2 6">Belongs to the QNG1 protein family.</text>
</comment>
<evidence type="ECO:0000256" key="4">
    <source>
        <dbReference type="ARBA" id="ARBA00035393"/>
    </source>
</evidence>
<keyword evidence="1 6" id="KW-0378">Hydrolase</keyword>
<dbReference type="GO" id="GO:0006400">
    <property type="term" value="P:tRNA modification"/>
    <property type="evidence" value="ECO:0007669"/>
    <property type="project" value="TreeGrafter"/>
</dbReference>
<name>A0A7R9HY13_9NEOP</name>
<dbReference type="PANTHER" id="PTHR21314">
    <property type="entry name" value="QUEUOSINE 5'-PHOSPHATE N-GLYCOSYLASE_HYDROLASE-RELATED"/>
    <property type="match status" value="1"/>
</dbReference>
<comment type="function">
    <text evidence="6">Catalyzes the hydrolysis of queuosine 5'-phosphate, releasing the nucleobase queuine (q). Is required for salvage of queuine from exogenous queuosine (Q) that is imported and then converted to queuosine 5'-phosphate intracellularly.</text>
</comment>
<evidence type="ECO:0000256" key="6">
    <source>
        <dbReference type="RuleBase" id="RU365002"/>
    </source>
</evidence>
<dbReference type="InterPro" id="IPR019438">
    <property type="entry name" value="Q_salvage"/>
</dbReference>